<evidence type="ECO:0000313" key="2">
    <source>
        <dbReference type="Proteomes" id="UP001610657"/>
    </source>
</evidence>
<organism evidence="1 2">
    <name type="scientific">Pseudomonas syringae pv. tagetis</name>
    <dbReference type="NCBI Taxonomy" id="129140"/>
    <lineage>
        <taxon>Bacteria</taxon>
        <taxon>Pseudomonadati</taxon>
        <taxon>Pseudomonadota</taxon>
        <taxon>Gammaproteobacteria</taxon>
        <taxon>Pseudomonadales</taxon>
        <taxon>Pseudomonadaceae</taxon>
        <taxon>Pseudomonas</taxon>
    </lineage>
</organism>
<dbReference type="Pfam" id="PF10134">
    <property type="entry name" value="RPA"/>
    <property type="match status" value="1"/>
</dbReference>
<accession>A0ABW7NX21</accession>
<feature type="non-terminal residue" evidence="1">
    <location>
        <position position="1"/>
    </location>
</feature>
<feature type="non-terminal residue" evidence="1">
    <location>
        <position position="79"/>
    </location>
</feature>
<evidence type="ECO:0000313" key="1">
    <source>
        <dbReference type="EMBL" id="MFH7519299.1"/>
    </source>
</evidence>
<dbReference type="EMBL" id="JAVCQK010000670">
    <property type="protein sequence ID" value="MFH7519299.1"/>
    <property type="molecule type" value="Genomic_DNA"/>
</dbReference>
<keyword evidence="2" id="KW-1185">Reference proteome</keyword>
<dbReference type="InterPro" id="IPR018777">
    <property type="entry name" value="Replication_initiator_prot_A"/>
</dbReference>
<gene>
    <name evidence="1" type="ORF">RA271_29840</name>
</gene>
<comment type="caution">
    <text evidence="1">The sequence shown here is derived from an EMBL/GenBank/DDBJ whole genome shotgun (WGS) entry which is preliminary data.</text>
</comment>
<protein>
    <submittedName>
        <fullName evidence="1">Replication initiator protein A</fullName>
    </submittedName>
</protein>
<name>A0ABW7NX21_9PSED</name>
<dbReference type="Proteomes" id="UP001610657">
    <property type="component" value="Unassembled WGS sequence"/>
</dbReference>
<proteinExistence type="predicted"/>
<sequence length="79" mass="9112">MITTNRKTGGVEYQRLEQAFQRLIGTTFQNDIQTGNKRETRFFSLLDSGSGFVKKEEGKCRLDYCEVILSDWVMRAIEG</sequence>
<dbReference type="RefSeq" id="WP_395577986.1">
    <property type="nucleotide sequence ID" value="NZ_JAVCQK010000670.1"/>
</dbReference>
<reference evidence="1 2" key="1">
    <citation type="submission" date="2023-08" db="EMBL/GenBank/DDBJ databases">
        <title>Genomic and mutational analysis of Pseudomonas syringae pv. tagetis EB037 pathogenicity on sunflower.</title>
        <authorList>
            <person name="Maul J.E."/>
        </authorList>
    </citation>
    <scope>NUCLEOTIDE SEQUENCE [LARGE SCALE GENOMIC DNA]</scope>
    <source>
        <strain evidence="1 2">EB037_T1</strain>
    </source>
</reference>